<dbReference type="InterPro" id="IPR052157">
    <property type="entry name" value="BCAA_transport_permease"/>
</dbReference>
<feature type="transmembrane region" description="Helical" evidence="9">
    <location>
        <begin position="186"/>
        <end position="208"/>
    </location>
</feature>
<comment type="similarity">
    <text evidence="8">Belongs to the binding-protein-dependent transport system permease family. LivHM subfamily.</text>
</comment>
<feature type="transmembrane region" description="Helical" evidence="9">
    <location>
        <begin position="252"/>
        <end position="276"/>
    </location>
</feature>
<keyword evidence="2" id="KW-0813">Transport</keyword>
<feature type="transmembrane region" description="Helical" evidence="9">
    <location>
        <begin position="140"/>
        <end position="158"/>
    </location>
</feature>
<keyword evidence="4 9" id="KW-0812">Transmembrane</keyword>
<evidence type="ECO:0000256" key="8">
    <source>
        <dbReference type="ARBA" id="ARBA00037998"/>
    </source>
</evidence>
<dbReference type="AlphaFoldDB" id="A0A4D7AZG5"/>
<keyword evidence="6 9" id="KW-1133">Transmembrane helix</keyword>
<evidence type="ECO:0000256" key="9">
    <source>
        <dbReference type="SAM" id="Phobius"/>
    </source>
</evidence>
<accession>A0A4D7AZG5</accession>
<proteinExistence type="inferred from homology"/>
<dbReference type="Proteomes" id="UP000298781">
    <property type="component" value="Chromosome"/>
</dbReference>
<evidence type="ECO:0000256" key="6">
    <source>
        <dbReference type="ARBA" id="ARBA00022989"/>
    </source>
</evidence>
<evidence type="ECO:0000313" key="11">
    <source>
        <dbReference type="Proteomes" id="UP000298781"/>
    </source>
</evidence>
<evidence type="ECO:0000256" key="4">
    <source>
        <dbReference type="ARBA" id="ARBA00022692"/>
    </source>
</evidence>
<dbReference type="OrthoDB" id="9807115at2"/>
<name>A0A4D7AZG5_9HYPH</name>
<dbReference type="KEGG" id="pstg:E8M01_22360"/>
<protein>
    <submittedName>
        <fullName evidence="10">Branched-chain amino acid ABC transporter permease</fullName>
    </submittedName>
</protein>
<dbReference type="RefSeq" id="WP_136962179.1">
    <property type="nucleotide sequence ID" value="NZ_CP039690.1"/>
</dbReference>
<reference evidence="10 11" key="1">
    <citation type="submission" date="2019-04" db="EMBL/GenBank/DDBJ databases">
        <title>Phreatobacter aquaticus sp. nov.</title>
        <authorList>
            <person name="Choi A."/>
        </authorList>
    </citation>
    <scope>NUCLEOTIDE SEQUENCE [LARGE SCALE GENOMIC DNA]</scope>
    <source>
        <strain evidence="10 11">KCTC 52518</strain>
    </source>
</reference>
<feature type="transmembrane region" description="Helical" evidence="9">
    <location>
        <begin position="220"/>
        <end position="245"/>
    </location>
</feature>
<keyword evidence="3" id="KW-1003">Cell membrane</keyword>
<dbReference type="EMBL" id="CP039690">
    <property type="protein sequence ID" value="QCI66739.1"/>
    <property type="molecule type" value="Genomic_DNA"/>
</dbReference>
<sequence length="287" mass="29649">MSILAQAILNGVMTGTLIAVPAIGFTAIFAVLRYPSFGVAAYVTIGGFAGWFANTMWGAGVLPALVIAFLVAGAVGVAGEEGALRRLRPAGALTVAIATIALNLILENVVRFLFGNDLRGYDLPLKPDLRFLDLRVGPQQIENVVLAGLVMLAVFAFLRFSRFGKAMRAVADNVDLARLKGIDPQVVAITTLFLGAGLSGVGGVLLAVDTSIDPLTGARILLSVFAAAVLGGLGSIPGAVVGAFAVGIAEELSLLVVPATYRSAIGFAAILVMLTFRPRGIFGERAV</sequence>
<dbReference type="InterPro" id="IPR001851">
    <property type="entry name" value="ABC_transp_permease"/>
</dbReference>
<evidence type="ECO:0000256" key="7">
    <source>
        <dbReference type="ARBA" id="ARBA00023136"/>
    </source>
</evidence>
<dbReference type="CDD" id="cd06582">
    <property type="entry name" value="TM_PBP1_LivH_like"/>
    <property type="match status" value="1"/>
</dbReference>
<dbReference type="GO" id="GO:0005886">
    <property type="term" value="C:plasma membrane"/>
    <property type="evidence" value="ECO:0007669"/>
    <property type="project" value="UniProtKB-SubCell"/>
</dbReference>
<evidence type="ECO:0000256" key="3">
    <source>
        <dbReference type="ARBA" id="ARBA00022475"/>
    </source>
</evidence>
<keyword evidence="7 9" id="KW-0472">Membrane</keyword>
<keyword evidence="5" id="KW-0029">Amino-acid transport</keyword>
<feature type="transmembrane region" description="Helical" evidence="9">
    <location>
        <begin position="90"/>
        <end position="114"/>
    </location>
</feature>
<dbReference type="GO" id="GO:0006865">
    <property type="term" value="P:amino acid transport"/>
    <property type="evidence" value="ECO:0007669"/>
    <property type="project" value="UniProtKB-KW"/>
</dbReference>
<dbReference type="PANTHER" id="PTHR11795">
    <property type="entry name" value="BRANCHED-CHAIN AMINO ACID TRANSPORT SYSTEM PERMEASE PROTEIN LIVH"/>
    <property type="match status" value="1"/>
</dbReference>
<dbReference type="GO" id="GO:0022857">
    <property type="term" value="F:transmembrane transporter activity"/>
    <property type="evidence" value="ECO:0007669"/>
    <property type="project" value="InterPro"/>
</dbReference>
<comment type="subcellular location">
    <subcellularLocation>
        <location evidence="1">Cell membrane</location>
        <topology evidence="1">Multi-pass membrane protein</topology>
    </subcellularLocation>
</comment>
<gene>
    <name evidence="10" type="ORF">E8M01_22360</name>
</gene>
<feature type="transmembrane region" description="Helical" evidence="9">
    <location>
        <begin position="59"/>
        <end position="78"/>
    </location>
</feature>
<dbReference type="Pfam" id="PF02653">
    <property type="entry name" value="BPD_transp_2"/>
    <property type="match status" value="1"/>
</dbReference>
<evidence type="ECO:0000313" key="10">
    <source>
        <dbReference type="EMBL" id="QCI66739.1"/>
    </source>
</evidence>
<feature type="transmembrane region" description="Helical" evidence="9">
    <location>
        <begin position="12"/>
        <end position="32"/>
    </location>
</feature>
<keyword evidence="11" id="KW-1185">Reference proteome</keyword>
<evidence type="ECO:0000256" key="1">
    <source>
        <dbReference type="ARBA" id="ARBA00004651"/>
    </source>
</evidence>
<dbReference type="PANTHER" id="PTHR11795:SF449">
    <property type="entry name" value="BRANCHED-CHAIN AMINO ACID TRANSPORT PERMEASE PROTEIN LIVH-RELATED"/>
    <property type="match status" value="1"/>
</dbReference>
<evidence type="ECO:0000256" key="5">
    <source>
        <dbReference type="ARBA" id="ARBA00022970"/>
    </source>
</evidence>
<organism evidence="10 11">
    <name type="scientific">Phreatobacter stygius</name>
    <dbReference type="NCBI Taxonomy" id="1940610"/>
    <lineage>
        <taxon>Bacteria</taxon>
        <taxon>Pseudomonadati</taxon>
        <taxon>Pseudomonadota</taxon>
        <taxon>Alphaproteobacteria</taxon>
        <taxon>Hyphomicrobiales</taxon>
        <taxon>Phreatobacteraceae</taxon>
        <taxon>Phreatobacter</taxon>
    </lineage>
</organism>
<evidence type="ECO:0000256" key="2">
    <source>
        <dbReference type="ARBA" id="ARBA00022448"/>
    </source>
</evidence>